<dbReference type="GO" id="GO:0009236">
    <property type="term" value="P:cobalamin biosynthetic process"/>
    <property type="evidence" value="ECO:0007669"/>
    <property type="project" value="InterPro"/>
</dbReference>
<dbReference type="RefSeq" id="WP_076996587.1">
    <property type="nucleotide sequence ID" value="NZ_MSPR01000017.1"/>
</dbReference>
<dbReference type="InterPro" id="IPR011698">
    <property type="entry name" value="GATase_3"/>
</dbReference>
<comment type="subunit">
    <text evidence="2">Forms a heterodimer with MurT.</text>
</comment>
<dbReference type="PROSITE" id="PS51274">
    <property type="entry name" value="GATASE_COBBQ"/>
    <property type="match status" value="1"/>
</dbReference>
<dbReference type="EC" id="6.3.5.13" evidence="2"/>
<feature type="active site" evidence="2">
    <location>
        <position position="206"/>
    </location>
</feature>
<organism evidence="4 6">
    <name type="scientific">Streptococcus azizii</name>
    <dbReference type="NCBI Taxonomy" id="1579424"/>
    <lineage>
        <taxon>Bacteria</taxon>
        <taxon>Bacillati</taxon>
        <taxon>Bacillota</taxon>
        <taxon>Bacilli</taxon>
        <taxon>Lactobacillales</taxon>
        <taxon>Streptococcaceae</taxon>
        <taxon>Streptococcus</taxon>
    </lineage>
</organism>
<dbReference type="EMBL" id="MSPT01000026">
    <property type="protein sequence ID" value="ONK25512.1"/>
    <property type="molecule type" value="Genomic_DNA"/>
</dbReference>
<evidence type="ECO:0000256" key="1">
    <source>
        <dbReference type="ARBA" id="ARBA00022962"/>
    </source>
</evidence>
<dbReference type="NCBIfam" id="NF045636">
    <property type="entry name" value="isoglutsynth_GatD"/>
    <property type="match status" value="1"/>
</dbReference>
<evidence type="ECO:0000313" key="4">
    <source>
        <dbReference type="EMBL" id="ONK25512.1"/>
    </source>
</evidence>
<dbReference type="InterPro" id="IPR029062">
    <property type="entry name" value="Class_I_gatase-like"/>
</dbReference>
<dbReference type="InterPro" id="IPR043702">
    <property type="entry name" value="Lipid_II_synth_GatD"/>
</dbReference>
<reference evidence="6 7" key="1">
    <citation type="submission" date="2016-12" db="EMBL/GenBank/DDBJ databases">
        <authorList>
            <person name="Gulvik C.A."/>
        </authorList>
    </citation>
    <scope>NUCLEOTIDE SEQUENCE [LARGE SCALE GENOMIC DNA]</scope>
    <source>
        <strain evidence="5 7">12-5202</strain>
        <strain evidence="4 6">12-5291</strain>
    </source>
</reference>
<dbReference type="AlphaFoldDB" id="A0AB36JNA1"/>
<feature type="active site" description="Nucleophile" evidence="2">
    <location>
        <position position="107"/>
    </location>
</feature>
<keyword evidence="2" id="KW-0961">Cell wall biogenesis/degradation</keyword>
<comment type="caution">
    <text evidence="4">The sequence shown here is derived from an EMBL/GenBank/DDBJ whole genome shotgun (WGS) entry which is preliminary data.</text>
</comment>
<dbReference type="InterPro" id="IPR054859">
    <property type="entry name" value="isoglutsynth_GatD"/>
</dbReference>
<keyword evidence="2" id="KW-0133">Cell shape</keyword>
<evidence type="ECO:0000259" key="3">
    <source>
        <dbReference type="Pfam" id="PF07685"/>
    </source>
</evidence>
<sequence>MVYTSLFSPAKDYHYQLNIAHLYGDLMNTYGDNGNILMLKYVAEKLGAAVQVDIVSLEDPFDQDFYDIAFFGGGQDYEQSILAQDLPTKKEGLSAFIENEGVMLAICGGFQLLGQYYIEAGGRKIEGLGILGHYTLNQVNNRFIGDIKIHNETFNETYYGFENHQGRTFLADNQKPLGKTIYGHGNNNEDGGEGMHYKNTFASYFHGPILSRNANLAYRLVTTALRNKYGQEISLPAYEEVLSLETPEEYKDVKSRAHFEESKGEA</sequence>
<dbReference type="PANTHER" id="PTHR21343:SF9">
    <property type="entry name" value="LIPID II ISOGLUTAMINYL SYNTHASE (GLUTAMINE-HYDROLYZING) SUBUNIT GATD"/>
    <property type="match status" value="1"/>
</dbReference>
<dbReference type="GO" id="GO:0008360">
    <property type="term" value="P:regulation of cell shape"/>
    <property type="evidence" value="ECO:0007669"/>
    <property type="project" value="UniProtKB-KW"/>
</dbReference>
<proteinExistence type="inferred from homology"/>
<dbReference type="Proteomes" id="UP000188946">
    <property type="component" value="Unassembled WGS sequence"/>
</dbReference>
<keyword evidence="7" id="KW-1185">Reference proteome</keyword>
<dbReference type="CDD" id="cd01750">
    <property type="entry name" value="GATase1_CobQ"/>
    <property type="match status" value="1"/>
</dbReference>
<keyword evidence="2" id="KW-0573">Peptidoglycan synthesis</keyword>
<dbReference type="EC" id="3.5.1.2" evidence="2"/>
<feature type="domain" description="CobB/CobQ-like glutamine amidotransferase" evidence="3">
    <location>
        <begin position="18"/>
        <end position="213"/>
    </location>
</feature>
<evidence type="ECO:0000313" key="7">
    <source>
        <dbReference type="Proteomes" id="UP000188946"/>
    </source>
</evidence>
<accession>A0AB36JNA1</accession>
<dbReference type="GO" id="GO:0004359">
    <property type="term" value="F:glutaminase activity"/>
    <property type="evidence" value="ECO:0007669"/>
    <property type="project" value="UniProtKB-UniRule"/>
</dbReference>
<keyword evidence="2" id="KW-0378">Hydrolase</keyword>
<comment type="similarity">
    <text evidence="2">Belongs to the CobB/CobQ family. GatD subfamily.</text>
</comment>
<comment type="pathway">
    <text evidence="2">Cell wall biogenesis; peptidoglycan biosynthesis.</text>
</comment>
<evidence type="ECO:0000256" key="2">
    <source>
        <dbReference type="HAMAP-Rule" id="MF_02213"/>
    </source>
</evidence>
<dbReference type="HAMAP" id="MF_02213">
    <property type="entry name" value="Lipid_II_synth_GatD"/>
    <property type="match status" value="1"/>
</dbReference>
<comment type="catalytic activity">
    <reaction evidence="2">
        <text>L-glutamine + H2O = L-glutamate + NH4(+)</text>
        <dbReference type="Rhea" id="RHEA:15889"/>
        <dbReference type="ChEBI" id="CHEBI:15377"/>
        <dbReference type="ChEBI" id="CHEBI:28938"/>
        <dbReference type="ChEBI" id="CHEBI:29985"/>
        <dbReference type="ChEBI" id="CHEBI:58359"/>
        <dbReference type="EC" id="3.5.1.2"/>
    </reaction>
</comment>
<dbReference type="EMBL" id="MSPR01000017">
    <property type="protein sequence ID" value="ONK27211.1"/>
    <property type="molecule type" value="Genomic_DNA"/>
</dbReference>
<dbReference type="InterPro" id="IPR033949">
    <property type="entry name" value="CobQ_GATase1"/>
</dbReference>
<feature type="binding site" evidence="2">
    <location>
        <position position="142"/>
    </location>
    <ligand>
        <name>substrate</name>
    </ligand>
</feature>
<keyword evidence="1 2" id="KW-0315">Glutamine amidotransferase</keyword>
<keyword evidence="2" id="KW-0436">Ligase</keyword>
<name>A0AB36JNA1_9STRE</name>
<dbReference type="Proteomes" id="UP000188600">
    <property type="component" value="Unassembled WGS sequence"/>
</dbReference>
<evidence type="ECO:0000313" key="5">
    <source>
        <dbReference type="EMBL" id="ONK27211.1"/>
    </source>
</evidence>
<dbReference type="Gene3D" id="3.40.50.880">
    <property type="match status" value="1"/>
</dbReference>
<dbReference type="GO" id="GO:0071555">
    <property type="term" value="P:cell wall organization"/>
    <property type="evidence" value="ECO:0007669"/>
    <property type="project" value="UniProtKB-KW"/>
</dbReference>
<dbReference type="SUPFAM" id="SSF52317">
    <property type="entry name" value="Class I glutamine amidotransferase-like"/>
    <property type="match status" value="1"/>
</dbReference>
<protein>
    <recommendedName>
        <fullName evidence="2">Lipid II isoglutaminyl synthase (glutamine-hydrolyzing) subunit GatD</fullName>
        <ecNumber evidence="2">6.3.5.13</ecNumber>
    </recommendedName>
    <alternativeName>
        <fullName evidence="2">Lipid II isoglutaminyl synthase glutaminase subunit</fullName>
        <ecNumber evidence="2">3.5.1.2</ecNumber>
    </alternativeName>
</protein>
<dbReference type="Pfam" id="PF07685">
    <property type="entry name" value="GATase_3"/>
    <property type="match status" value="1"/>
</dbReference>
<dbReference type="GO" id="GO:0140282">
    <property type="term" value="F:carbon-nitrogen ligase activity on lipid II"/>
    <property type="evidence" value="ECO:0007669"/>
    <property type="project" value="UniProtKB-UniRule"/>
</dbReference>
<dbReference type="GO" id="GO:0009252">
    <property type="term" value="P:peptidoglycan biosynthetic process"/>
    <property type="evidence" value="ECO:0007669"/>
    <property type="project" value="UniProtKB-UniRule"/>
</dbReference>
<gene>
    <name evidence="2" type="primary">gatD</name>
    <name evidence="5" type="ORF">BVE84_08375</name>
    <name evidence="4" type="ORF">BVE86_10015</name>
</gene>
<evidence type="ECO:0000313" key="6">
    <source>
        <dbReference type="Proteomes" id="UP000188600"/>
    </source>
</evidence>
<comment type="catalytic activity">
    <reaction evidence="2">
        <text>beta-D-GlcNAc-(1-&gt;4)-Mur2Ac(oyl-L-Ala-gamma-D-Glu-L-Lys-D-Ala-D-Ala)-di-trans,octa-cis-undecaprenyl diphosphate + L-glutamine + ATP + H2O = beta-D-GlcNAc-(1-&gt;4)-Mur2Ac(oyl-L-Ala-D-isoglutaminyl-L-Lys-D-Ala-D-Ala)-di-trans,octa-cis-undecaprenyl diphosphate + L-glutamate + ADP + phosphate + H(+)</text>
        <dbReference type="Rhea" id="RHEA:57928"/>
        <dbReference type="ChEBI" id="CHEBI:15377"/>
        <dbReference type="ChEBI" id="CHEBI:15378"/>
        <dbReference type="ChEBI" id="CHEBI:29985"/>
        <dbReference type="ChEBI" id="CHEBI:30616"/>
        <dbReference type="ChEBI" id="CHEBI:43474"/>
        <dbReference type="ChEBI" id="CHEBI:58359"/>
        <dbReference type="ChEBI" id="CHEBI:60033"/>
        <dbReference type="ChEBI" id="CHEBI:62233"/>
        <dbReference type="ChEBI" id="CHEBI:456216"/>
        <dbReference type="EC" id="6.3.5.13"/>
    </reaction>
</comment>
<dbReference type="PANTHER" id="PTHR21343">
    <property type="entry name" value="DETHIOBIOTIN SYNTHETASE"/>
    <property type="match status" value="1"/>
</dbReference>
<comment type="function">
    <text evidence="2">The lipid II isoglutaminyl synthase complex catalyzes the formation of alpha-D-isoglutamine in the cell wall lipid II stem peptide. The GatD subunit catalyzes the hydrolysis of glutamine to glutamate and ammonia. The resulting ammonia molecule is channeled to the active site of MurT.</text>
</comment>